<dbReference type="SUPFAM" id="SSF111126">
    <property type="entry name" value="Ligand-binding domain in the NO signalling and Golgi transport"/>
    <property type="match status" value="1"/>
</dbReference>
<sequence>MKGIVFTEFLEMVEQKFGLDVLDSILETSDLKSNGIYTAVGTYDFKEMVALITSLSKQTNIEVPTLIHAYGVYFFDVLVKSYPNIFDYYTTAFDLLAGIEKHIHVQVRKIYPDAELPYFIVHEEMQNKLVLEYQSDRAMYGFALGLMERTLEHYQEVASINYKLLDATGTNVMFTITK</sequence>
<accession>A0ABW3I510</accession>
<dbReference type="PANTHER" id="PTHR45655:SF13">
    <property type="entry name" value="SOLUBLE GUANYLATE CYCLASE GCY-32-RELATED"/>
    <property type="match status" value="1"/>
</dbReference>
<protein>
    <submittedName>
        <fullName evidence="2">Heme NO-binding domain-containing protein</fullName>
    </submittedName>
</protein>
<reference evidence="3" key="1">
    <citation type="journal article" date="2019" name="Int. J. Syst. Evol. Microbiol.">
        <title>The Global Catalogue of Microorganisms (GCM) 10K type strain sequencing project: providing services to taxonomists for standard genome sequencing and annotation.</title>
        <authorList>
            <consortium name="The Broad Institute Genomics Platform"/>
            <consortium name="The Broad Institute Genome Sequencing Center for Infectious Disease"/>
            <person name="Wu L."/>
            <person name="Ma J."/>
        </authorList>
    </citation>
    <scope>NUCLEOTIDE SEQUENCE [LARGE SCALE GENOMIC DNA]</scope>
    <source>
        <strain evidence="3">CCUG 62114</strain>
    </source>
</reference>
<name>A0ABW3I510_9FLAO</name>
<dbReference type="EMBL" id="JBHTJM010000010">
    <property type="protein sequence ID" value="MFD0964838.1"/>
    <property type="molecule type" value="Genomic_DNA"/>
</dbReference>
<dbReference type="RefSeq" id="WP_377716384.1">
    <property type="nucleotide sequence ID" value="NZ_JBHTJM010000010.1"/>
</dbReference>
<organism evidence="2 3">
    <name type="scientific">Pseudofulvibacter geojedonensis</name>
    <dbReference type="NCBI Taxonomy" id="1123758"/>
    <lineage>
        <taxon>Bacteria</taxon>
        <taxon>Pseudomonadati</taxon>
        <taxon>Bacteroidota</taxon>
        <taxon>Flavobacteriia</taxon>
        <taxon>Flavobacteriales</taxon>
        <taxon>Flavobacteriaceae</taxon>
        <taxon>Pseudofulvibacter</taxon>
    </lineage>
</organism>
<dbReference type="Gene3D" id="3.90.1520.10">
    <property type="entry name" value="H-NOX domain"/>
    <property type="match status" value="1"/>
</dbReference>
<gene>
    <name evidence="2" type="ORF">ACFQ1O_12555</name>
</gene>
<evidence type="ECO:0000313" key="3">
    <source>
        <dbReference type="Proteomes" id="UP001596997"/>
    </source>
</evidence>
<dbReference type="Proteomes" id="UP001596997">
    <property type="component" value="Unassembled WGS sequence"/>
</dbReference>
<dbReference type="InterPro" id="IPR011644">
    <property type="entry name" value="Heme_NO-bd"/>
</dbReference>
<dbReference type="Pfam" id="PF07700">
    <property type="entry name" value="HNOB"/>
    <property type="match status" value="1"/>
</dbReference>
<proteinExistence type="predicted"/>
<evidence type="ECO:0000259" key="1">
    <source>
        <dbReference type="Pfam" id="PF07700"/>
    </source>
</evidence>
<keyword evidence="3" id="KW-1185">Reference proteome</keyword>
<evidence type="ECO:0000313" key="2">
    <source>
        <dbReference type="EMBL" id="MFD0964838.1"/>
    </source>
</evidence>
<feature type="domain" description="Heme NO-binding" evidence="1">
    <location>
        <begin position="2"/>
        <end position="160"/>
    </location>
</feature>
<dbReference type="InterPro" id="IPR038158">
    <property type="entry name" value="H-NOX_domain_sf"/>
</dbReference>
<dbReference type="InterPro" id="IPR024096">
    <property type="entry name" value="NO_sig/Golgi_transp_ligand-bd"/>
</dbReference>
<dbReference type="PANTHER" id="PTHR45655">
    <property type="entry name" value="GUANYLATE CYCLASE SOLUBLE SUBUNIT BETA-2"/>
    <property type="match status" value="1"/>
</dbReference>
<comment type="caution">
    <text evidence="2">The sequence shown here is derived from an EMBL/GenBank/DDBJ whole genome shotgun (WGS) entry which is preliminary data.</text>
</comment>